<dbReference type="GO" id="GO:1901259">
    <property type="term" value="P:chloroplast rRNA processing"/>
    <property type="evidence" value="ECO:0007669"/>
    <property type="project" value="TreeGrafter"/>
</dbReference>
<dbReference type="InterPro" id="IPR044673">
    <property type="entry name" value="DCL-like"/>
</dbReference>
<dbReference type="GO" id="GO:0009658">
    <property type="term" value="P:chloroplast organization"/>
    <property type="evidence" value="ECO:0007669"/>
    <property type="project" value="TreeGrafter"/>
</dbReference>
<name>A0AAV0GRX9_9ROSI</name>
<dbReference type="Gene3D" id="3.10.450.40">
    <property type="match status" value="2"/>
</dbReference>
<comment type="caution">
    <text evidence="2">The sequence shown here is derived from an EMBL/GenBank/DDBJ whole genome shotgun (WGS) entry which is preliminary data.</text>
</comment>
<evidence type="ECO:0000256" key="1">
    <source>
        <dbReference type="SAM" id="MobiDB-lite"/>
    </source>
</evidence>
<organism evidence="2 3">
    <name type="scientific">Linum tenue</name>
    <dbReference type="NCBI Taxonomy" id="586396"/>
    <lineage>
        <taxon>Eukaryota</taxon>
        <taxon>Viridiplantae</taxon>
        <taxon>Streptophyta</taxon>
        <taxon>Embryophyta</taxon>
        <taxon>Tracheophyta</taxon>
        <taxon>Spermatophyta</taxon>
        <taxon>Magnoliopsida</taxon>
        <taxon>eudicotyledons</taxon>
        <taxon>Gunneridae</taxon>
        <taxon>Pentapetalae</taxon>
        <taxon>rosids</taxon>
        <taxon>fabids</taxon>
        <taxon>Malpighiales</taxon>
        <taxon>Linaceae</taxon>
        <taxon>Linum</taxon>
    </lineage>
</organism>
<protein>
    <submittedName>
        <fullName evidence="2">Uncharacterized protein</fullName>
    </submittedName>
</protein>
<feature type="non-terminal residue" evidence="2">
    <location>
        <position position="1"/>
    </location>
</feature>
<keyword evidence="3" id="KW-1185">Reference proteome</keyword>
<reference evidence="2" key="1">
    <citation type="submission" date="2022-08" db="EMBL/GenBank/DDBJ databases">
        <authorList>
            <person name="Gutierrez-Valencia J."/>
        </authorList>
    </citation>
    <scope>NUCLEOTIDE SEQUENCE</scope>
</reference>
<dbReference type="EMBL" id="CAMGYJ010000002">
    <property type="protein sequence ID" value="CAI0375144.1"/>
    <property type="molecule type" value="Genomic_DNA"/>
</dbReference>
<evidence type="ECO:0000313" key="2">
    <source>
        <dbReference type="EMBL" id="CAI0375144.1"/>
    </source>
</evidence>
<dbReference type="GO" id="GO:0005634">
    <property type="term" value="C:nucleus"/>
    <property type="evidence" value="ECO:0007669"/>
    <property type="project" value="TreeGrafter"/>
</dbReference>
<evidence type="ECO:0000313" key="3">
    <source>
        <dbReference type="Proteomes" id="UP001154282"/>
    </source>
</evidence>
<proteinExistence type="predicted"/>
<dbReference type="GO" id="GO:0017126">
    <property type="term" value="P:nucleologenesis"/>
    <property type="evidence" value="ECO:0007669"/>
    <property type="project" value="TreeGrafter"/>
</dbReference>
<feature type="region of interest" description="Disordered" evidence="1">
    <location>
        <begin position="56"/>
        <end position="79"/>
    </location>
</feature>
<dbReference type="PANTHER" id="PTHR33415">
    <property type="entry name" value="PROTEIN EMBRYO DEFECTIVE 514"/>
    <property type="match status" value="1"/>
</dbReference>
<accession>A0AAV0GRX9</accession>
<sequence>RNQHLKTTDYQTNSSSIVPLSRCQFASSLTVVANSPPSISSVCEILAVIATEAPSKEKTGAAANDDRGDDDVSKKRKREEDVVAGGEIVNASAVVSLGSMEFRTSREMFGYFDTLISTWRQNDMVVQKACFPMLLDLVKKGHPEPEKLIGSGVRRFHVHDHRYCTRNRTFFLTTKGNAFDFCFRSCVHNILPLPEDLKEQCGGAVCGCQLPRPEVEEVILQPWKLSTPVVVFSYFFSLLYYLPLNKPITEKSRVALLELLRKGDPAGWESKFGSGSEVDQYSFEPRIHPLYVGSSRLRSYFLVHQGDRSAKEFCFIELVENICSLPQQTKDNYVHPCYCHQSEGGDFVTLGVRKFHTSHDMALYFRDQLYNHPLDAPITREELNIAALDLARKGDPELAKKIGLSSGVSESYSVHVRKNPVWGWKAYFVVREDGAMEPFCFWTCINNILPLIGKDTYNCCRGTGECLDPAAGPDQEQEDDFWPVVD</sequence>
<dbReference type="Proteomes" id="UP001154282">
    <property type="component" value="Unassembled WGS sequence"/>
</dbReference>
<dbReference type="Pfam" id="PF11523">
    <property type="entry name" value="DUF3223"/>
    <property type="match status" value="2"/>
</dbReference>
<dbReference type="AlphaFoldDB" id="A0AAV0GRX9"/>
<dbReference type="GO" id="GO:0009507">
    <property type="term" value="C:chloroplast"/>
    <property type="evidence" value="ECO:0007669"/>
    <property type="project" value="TreeGrafter"/>
</dbReference>
<gene>
    <name evidence="2" type="ORF">LITE_LOCUS481</name>
</gene>
<dbReference type="PANTHER" id="PTHR33415:SF12">
    <property type="entry name" value="PROTEIN EMBRYO DEFECTIVE 514"/>
    <property type="match status" value="1"/>
</dbReference>